<dbReference type="PIRSF" id="PIRSF016578">
    <property type="entry name" value="HsaA"/>
    <property type="match status" value="1"/>
</dbReference>
<evidence type="ECO:0000259" key="10">
    <source>
        <dbReference type="Pfam" id="PF02771"/>
    </source>
</evidence>
<dbReference type="SUPFAM" id="SSF56645">
    <property type="entry name" value="Acyl-CoA dehydrogenase NM domain-like"/>
    <property type="match status" value="1"/>
</dbReference>
<organism evidence="11 12">
    <name type="scientific">Blomia tropicalis</name>
    <name type="common">Mite</name>
    <dbReference type="NCBI Taxonomy" id="40697"/>
    <lineage>
        <taxon>Eukaryota</taxon>
        <taxon>Metazoa</taxon>
        <taxon>Ecdysozoa</taxon>
        <taxon>Arthropoda</taxon>
        <taxon>Chelicerata</taxon>
        <taxon>Arachnida</taxon>
        <taxon>Acari</taxon>
        <taxon>Acariformes</taxon>
        <taxon>Sarcoptiformes</taxon>
        <taxon>Astigmata</taxon>
        <taxon>Glycyphagoidea</taxon>
        <taxon>Echimyopodidae</taxon>
        <taxon>Blomia</taxon>
    </lineage>
</organism>
<dbReference type="PANTHER" id="PTHR43884">
    <property type="entry name" value="ACYL-COA DEHYDROGENASE"/>
    <property type="match status" value="1"/>
</dbReference>
<dbReference type="Pfam" id="PF02771">
    <property type="entry name" value="Acyl-CoA_dh_N"/>
    <property type="match status" value="1"/>
</dbReference>
<evidence type="ECO:0000259" key="9">
    <source>
        <dbReference type="Pfam" id="PF02770"/>
    </source>
</evidence>
<dbReference type="OrthoDB" id="434771at2759"/>
<feature type="domain" description="Acyl-CoA dehydrogenase/oxidase N-terminal" evidence="10">
    <location>
        <begin position="42"/>
        <end position="152"/>
    </location>
</feature>
<evidence type="ECO:0008006" key="13">
    <source>
        <dbReference type="Google" id="ProtNLM"/>
    </source>
</evidence>
<dbReference type="InterPro" id="IPR036250">
    <property type="entry name" value="AcylCo_DH-like_C"/>
</dbReference>
<feature type="region of interest" description="Disordered" evidence="7">
    <location>
        <begin position="19"/>
        <end position="38"/>
    </location>
</feature>
<dbReference type="FunFam" id="1.20.140.10:FF:000011">
    <property type="entry name" value="Medium-chain specific acyl-CoA dehydrogenase, mitochondrial"/>
    <property type="match status" value="1"/>
</dbReference>
<evidence type="ECO:0000313" key="11">
    <source>
        <dbReference type="EMBL" id="KAJ6216328.1"/>
    </source>
</evidence>
<dbReference type="Gene3D" id="1.10.540.10">
    <property type="entry name" value="Acyl-CoA dehydrogenase/oxidase, N-terminal domain"/>
    <property type="match status" value="1"/>
</dbReference>
<dbReference type="InterPro" id="IPR009100">
    <property type="entry name" value="AcylCoA_DH/oxidase_NM_dom_sf"/>
</dbReference>
<keyword evidence="5 6" id="KW-0560">Oxidoreductase</keyword>
<dbReference type="PANTHER" id="PTHR43884:SF12">
    <property type="entry name" value="ISOVALERYL-COA DEHYDROGENASE, MITOCHONDRIAL-RELATED"/>
    <property type="match status" value="1"/>
</dbReference>
<dbReference type="PROSITE" id="PS00073">
    <property type="entry name" value="ACYL_COA_DH_2"/>
    <property type="match status" value="1"/>
</dbReference>
<evidence type="ECO:0000259" key="8">
    <source>
        <dbReference type="Pfam" id="PF00441"/>
    </source>
</evidence>
<comment type="cofactor">
    <cofactor evidence="1 6">
        <name>FAD</name>
        <dbReference type="ChEBI" id="CHEBI:57692"/>
    </cofactor>
</comment>
<dbReference type="InterPro" id="IPR046373">
    <property type="entry name" value="Acyl-CoA_Oxase/DH_mid-dom_sf"/>
</dbReference>
<dbReference type="GO" id="GO:0003995">
    <property type="term" value="F:acyl-CoA dehydrogenase activity"/>
    <property type="evidence" value="ECO:0007669"/>
    <property type="project" value="InterPro"/>
</dbReference>
<gene>
    <name evidence="11" type="ORF">RDWZM_007485</name>
</gene>
<dbReference type="AlphaFoldDB" id="A0A9Q0M0A2"/>
<comment type="caution">
    <text evidence="11">The sequence shown here is derived from an EMBL/GenBank/DDBJ whole genome shotgun (WGS) entry which is preliminary data.</text>
</comment>
<evidence type="ECO:0000256" key="1">
    <source>
        <dbReference type="ARBA" id="ARBA00001974"/>
    </source>
</evidence>
<dbReference type="Gene3D" id="2.40.110.10">
    <property type="entry name" value="Butyryl-CoA Dehydrogenase, subunit A, domain 2"/>
    <property type="match status" value="1"/>
</dbReference>
<feature type="domain" description="Acyl-CoA dehydrogenase/oxidase C-terminal" evidence="8">
    <location>
        <begin position="268"/>
        <end position="415"/>
    </location>
</feature>
<keyword evidence="4 6" id="KW-0274">FAD</keyword>
<sequence>MKTLNGIVRHVLRSSKTSSHLLNASRAQSLSTSPNGPWYDLSEEQKSIKELTDKFAREEIIPKAAHHDQTGEWPKEIFDKAWELGLVNGTVPIEYGGSGTPLLDRCIIGESLAYGCSGISTAIGSNGLAQAPIVLSGNDEQKKEYLGRCTSEKIAAAYAVTEPGTGSDVAGVKTKGEKNADGDWILNGQKMWITNCGVANWFFVLARTDPNPKAKKSEAFTGFIVEGDSPGLTRGRKEQMMGQRASDTRGVTFENVVVPKKNVVGGEGRGFLVAMGAFDLTRAPVACSAVGVAQRALDEATRYSLERKTFGVPIASHQAIQFLLADMTIGIETARMAYMKAAWEMDQGRTNTYWASIAKSYAADVANKSATDAVQIFGGAGFNAEYPVEKLMRDAKIYHIYEGTTQIQKMIIAREHFNRVK</sequence>
<reference evidence="11" key="1">
    <citation type="submission" date="2022-12" db="EMBL/GenBank/DDBJ databases">
        <title>Genome assemblies of Blomia tropicalis.</title>
        <authorList>
            <person name="Cui Y."/>
        </authorList>
    </citation>
    <scope>NUCLEOTIDE SEQUENCE</scope>
    <source>
        <tissue evidence="11">Adult mites</tissue>
    </source>
</reference>
<dbReference type="Pfam" id="PF02770">
    <property type="entry name" value="Acyl-CoA_dh_M"/>
    <property type="match status" value="1"/>
</dbReference>
<dbReference type="FunFam" id="2.40.110.10:FF:000006">
    <property type="entry name" value="very long-chain specific acyl-CoA dehydrogenase, mitochondrial"/>
    <property type="match status" value="1"/>
</dbReference>
<feature type="domain" description="Acyl-CoA oxidase/dehydrogenase middle" evidence="9">
    <location>
        <begin position="157"/>
        <end position="256"/>
    </location>
</feature>
<evidence type="ECO:0000256" key="5">
    <source>
        <dbReference type="ARBA" id="ARBA00023002"/>
    </source>
</evidence>
<keyword evidence="3 6" id="KW-0285">Flavoprotein</keyword>
<dbReference type="EMBL" id="JAPWDV010000003">
    <property type="protein sequence ID" value="KAJ6216328.1"/>
    <property type="molecule type" value="Genomic_DNA"/>
</dbReference>
<evidence type="ECO:0000256" key="4">
    <source>
        <dbReference type="ARBA" id="ARBA00022827"/>
    </source>
</evidence>
<dbReference type="FunFam" id="1.10.540.10:FF:000026">
    <property type="entry name" value="Acyl-CoA dehydrogenase medium chain"/>
    <property type="match status" value="1"/>
</dbReference>
<evidence type="ECO:0000313" key="12">
    <source>
        <dbReference type="Proteomes" id="UP001142055"/>
    </source>
</evidence>
<dbReference type="Pfam" id="PF00441">
    <property type="entry name" value="Acyl-CoA_dh_1"/>
    <property type="match status" value="1"/>
</dbReference>
<protein>
    <recommendedName>
        <fullName evidence="13">Medium-chain specific acyl-CoA dehydrogenase, mitochondrial</fullName>
    </recommendedName>
</protein>
<dbReference type="InterPro" id="IPR009075">
    <property type="entry name" value="AcylCo_DH/oxidase_C"/>
</dbReference>
<evidence type="ECO:0000256" key="3">
    <source>
        <dbReference type="ARBA" id="ARBA00022630"/>
    </source>
</evidence>
<proteinExistence type="inferred from homology"/>
<dbReference type="SUPFAM" id="SSF47203">
    <property type="entry name" value="Acyl-CoA dehydrogenase C-terminal domain-like"/>
    <property type="match status" value="1"/>
</dbReference>
<dbReference type="InterPro" id="IPR037069">
    <property type="entry name" value="AcylCoA_DH/ox_N_sf"/>
</dbReference>
<dbReference type="GO" id="GO:0050660">
    <property type="term" value="F:flavin adenine dinucleotide binding"/>
    <property type="evidence" value="ECO:0007669"/>
    <property type="project" value="InterPro"/>
</dbReference>
<comment type="similarity">
    <text evidence="2 6">Belongs to the acyl-CoA dehydrogenase family.</text>
</comment>
<name>A0A9Q0M0A2_BLOTA</name>
<dbReference type="OMA" id="LWGKNIG"/>
<keyword evidence="12" id="KW-1185">Reference proteome</keyword>
<accession>A0A9Q0M0A2</accession>
<dbReference type="InterPro" id="IPR006091">
    <property type="entry name" value="Acyl-CoA_Oxase/DH_mid-dom"/>
</dbReference>
<evidence type="ECO:0000256" key="2">
    <source>
        <dbReference type="ARBA" id="ARBA00009347"/>
    </source>
</evidence>
<dbReference type="Proteomes" id="UP001142055">
    <property type="component" value="Chromosome 3"/>
</dbReference>
<dbReference type="InterPro" id="IPR013786">
    <property type="entry name" value="AcylCoA_DH/ox_N"/>
</dbReference>
<dbReference type="Gene3D" id="1.20.140.10">
    <property type="entry name" value="Butyryl-CoA Dehydrogenase, subunit A, domain 3"/>
    <property type="match status" value="1"/>
</dbReference>
<dbReference type="InterPro" id="IPR006089">
    <property type="entry name" value="Acyl-CoA_DH_CS"/>
</dbReference>
<evidence type="ECO:0000256" key="7">
    <source>
        <dbReference type="SAM" id="MobiDB-lite"/>
    </source>
</evidence>
<evidence type="ECO:0000256" key="6">
    <source>
        <dbReference type="RuleBase" id="RU362125"/>
    </source>
</evidence>
<feature type="compositionally biased region" description="Polar residues" evidence="7">
    <location>
        <begin position="19"/>
        <end position="35"/>
    </location>
</feature>